<dbReference type="Proteomes" id="UP000031971">
    <property type="component" value="Unassembled WGS sequence"/>
</dbReference>
<evidence type="ECO:0000313" key="3">
    <source>
        <dbReference type="Proteomes" id="UP000031971"/>
    </source>
</evidence>
<dbReference type="STRING" id="272627.CCC_02900"/>
<evidence type="ECO:0000256" key="1">
    <source>
        <dbReference type="SAM" id="MobiDB-lite"/>
    </source>
</evidence>
<evidence type="ECO:0000313" key="2">
    <source>
        <dbReference type="EMBL" id="KIM00112.1"/>
    </source>
</evidence>
<sequence length="104" mass="10884">MTPADHAAPSLRGGMAGTQGTLEIFASVTPMDRVRPLGNNPGSIQGIQTASAATAPPHPLTPDAPAWAMGCVVREGRLRRLAAPCNSLRVPRASCVFPASWFCF</sequence>
<dbReference type="AlphaFoldDB" id="A0A0C2V4Y3"/>
<reference evidence="2 3" key="1">
    <citation type="submission" date="2015-01" db="EMBL/GenBank/DDBJ databases">
        <title>Genome Sequence of Magnetospirillum magnetotacticum Strain MS-1.</title>
        <authorList>
            <person name="Marinov G.K."/>
            <person name="Smalley M.D."/>
            <person name="DeSalvo G."/>
        </authorList>
    </citation>
    <scope>NUCLEOTIDE SEQUENCE [LARGE SCALE GENOMIC DNA]</scope>
    <source>
        <strain evidence="2 3">MS-1</strain>
    </source>
</reference>
<feature type="region of interest" description="Disordered" evidence="1">
    <location>
        <begin position="35"/>
        <end position="61"/>
    </location>
</feature>
<proteinExistence type="predicted"/>
<organism evidence="2 3">
    <name type="scientific">Paramagnetospirillum magnetotacticum MS-1</name>
    <dbReference type="NCBI Taxonomy" id="272627"/>
    <lineage>
        <taxon>Bacteria</taxon>
        <taxon>Pseudomonadati</taxon>
        <taxon>Pseudomonadota</taxon>
        <taxon>Alphaproteobacteria</taxon>
        <taxon>Rhodospirillales</taxon>
        <taxon>Magnetospirillaceae</taxon>
        <taxon>Paramagnetospirillum</taxon>
    </lineage>
</organism>
<dbReference type="EMBL" id="JXSL01000020">
    <property type="protein sequence ID" value="KIM00112.1"/>
    <property type="molecule type" value="Genomic_DNA"/>
</dbReference>
<gene>
    <name evidence="2" type="ORF">CCC_02900</name>
</gene>
<comment type="caution">
    <text evidence="2">The sequence shown here is derived from an EMBL/GenBank/DDBJ whole genome shotgun (WGS) entry which is preliminary data.</text>
</comment>
<accession>A0A0C2V4Y3</accession>
<name>A0A0C2V4Y3_PARME</name>
<feature type="compositionally biased region" description="Polar residues" evidence="1">
    <location>
        <begin position="40"/>
        <end position="52"/>
    </location>
</feature>
<keyword evidence="3" id="KW-1185">Reference proteome</keyword>
<protein>
    <submittedName>
        <fullName evidence="2">Uncharacterized protein</fullName>
    </submittedName>
</protein>